<dbReference type="SUPFAM" id="SSF52833">
    <property type="entry name" value="Thioredoxin-like"/>
    <property type="match status" value="1"/>
</dbReference>
<dbReference type="GO" id="GO:0005634">
    <property type="term" value="C:nucleus"/>
    <property type="evidence" value="ECO:0007669"/>
    <property type="project" value="TreeGrafter"/>
</dbReference>
<feature type="domain" description="Glutaredoxin" evidence="1">
    <location>
        <begin position="21"/>
        <end position="84"/>
    </location>
</feature>
<gene>
    <name evidence="2" type="ORF">WICANDRAFT_77942</name>
</gene>
<name>A0A1E3P8V7_WICAA</name>
<accession>A0A1E3P8V7</accession>
<dbReference type="EMBL" id="KV454209">
    <property type="protein sequence ID" value="ODQ61307.1"/>
    <property type="molecule type" value="Genomic_DNA"/>
</dbReference>
<dbReference type="PANTHER" id="PTHR45694">
    <property type="entry name" value="GLUTAREDOXIN 2"/>
    <property type="match status" value="1"/>
</dbReference>
<proteinExistence type="predicted"/>
<dbReference type="PANTHER" id="PTHR45694:SF18">
    <property type="entry name" value="GLUTAREDOXIN-1-RELATED"/>
    <property type="match status" value="1"/>
</dbReference>
<dbReference type="OrthoDB" id="418495at2759"/>
<dbReference type="RefSeq" id="XP_019040514.1">
    <property type="nucleotide sequence ID" value="XM_019184637.1"/>
</dbReference>
<dbReference type="PROSITE" id="PS51354">
    <property type="entry name" value="GLUTAREDOXIN_2"/>
    <property type="match status" value="1"/>
</dbReference>
<sequence length="111" mass="12823">MVSANYLKKAQAFIDSNKYFMISKSWCPDCVYAENIWKKYGVSSKVEILELDKLADQKEALELEKAFTEIAGRKWVPTIWFNGSRFGTEQDLKRLESEDATEKEFKNAGLL</sequence>
<dbReference type="Gene3D" id="3.40.30.10">
    <property type="entry name" value="Glutaredoxin"/>
    <property type="match status" value="1"/>
</dbReference>
<dbReference type="GO" id="GO:0015038">
    <property type="term" value="F:glutathione disulfide oxidoreductase activity"/>
    <property type="evidence" value="ECO:0007669"/>
    <property type="project" value="TreeGrafter"/>
</dbReference>
<dbReference type="Proteomes" id="UP000094112">
    <property type="component" value="Unassembled WGS sequence"/>
</dbReference>
<evidence type="ECO:0000313" key="3">
    <source>
        <dbReference type="Proteomes" id="UP000094112"/>
    </source>
</evidence>
<dbReference type="GeneID" id="30201883"/>
<dbReference type="AlphaFoldDB" id="A0A1E3P8V7"/>
<dbReference type="GO" id="GO:0005737">
    <property type="term" value="C:cytoplasm"/>
    <property type="evidence" value="ECO:0007669"/>
    <property type="project" value="TreeGrafter"/>
</dbReference>
<evidence type="ECO:0000313" key="2">
    <source>
        <dbReference type="EMBL" id="ODQ61307.1"/>
    </source>
</evidence>
<evidence type="ECO:0000259" key="1">
    <source>
        <dbReference type="Pfam" id="PF00462"/>
    </source>
</evidence>
<organism evidence="2 3">
    <name type="scientific">Wickerhamomyces anomalus (strain ATCC 58044 / CBS 1984 / NCYC 433 / NRRL Y-366-8)</name>
    <name type="common">Yeast</name>
    <name type="synonym">Hansenula anomala</name>
    <dbReference type="NCBI Taxonomy" id="683960"/>
    <lineage>
        <taxon>Eukaryota</taxon>
        <taxon>Fungi</taxon>
        <taxon>Dikarya</taxon>
        <taxon>Ascomycota</taxon>
        <taxon>Saccharomycotina</taxon>
        <taxon>Saccharomycetes</taxon>
        <taxon>Phaffomycetales</taxon>
        <taxon>Wickerhamomycetaceae</taxon>
        <taxon>Wickerhamomyces</taxon>
    </lineage>
</organism>
<dbReference type="InterPro" id="IPR036249">
    <property type="entry name" value="Thioredoxin-like_sf"/>
</dbReference>
<dbReference type="InterPro" id="IPR002109">
    <property type="entry name" value="Glutaredoxin"/>
</dbReference>
<dbReference type="GO" id="GO:0034599">
    <property type="term" value="P:cellular response to oxidative stress"/>
    <property type="evidence" value="ECO:0007669"/>
    <property type="project" value="TreeGrafter"/>
</dbReference>
<reference evidence="2 3" key="1">
    <citation type="journal article" date="2016" name="Proc. Natl. Acad. Sci. U.S.A.">
        <title>Comparative genomics of biotechnologically important yeasts.</title>
        <authorList>
            <person name="Riley R."/>
            <person name="Haridas S."/>
            <person name="Wolfe K.H."/>
            <person name="Lopes M.R."/>
            <person name="Hittinger C.T."/>
            <person name="Goeker M."/>
            <person name="Salamov A.A."/>
            <person name="Wisecaver J.H."/>
            <person name="Long T.M."/>
            <person name="Calvey C.H."/>
            <person name="Aerts A.L."/>
            <person name="Barry K.W."/>
            <person name="Choi C."/>
            <person name="Clum A."/>
            <person name="Coughlan A.Y."/>
            <person name="Deshpande S."/>
            <person name="Douglass A.P."/>
            <person name="Hanson S.J."/>
            <person name="Klenk H.-P."/>
            <person name="LaButti K.M."/>
            <person name="Lapidus A."/>
            <person name="Lindquist E.A."/>
            <person name="Lipzen A.M."/>
            <person name="Meier-Kolthoff J.P."/>
            <person name="Ohm R.A."/>
            <person name="Otillar R.P."/>
            <person name="Pangilinan J.L."/>
            <person name="Peng Y."/>
            <person name="Rokas A."/>
            <person name="Rosa C.A."/>
            <person name="Scheuner C."/>
            <person name="Sibirny A.A."/>
            <person name="Slot J.C."/>
            <person name="Stielow J.B."/>
            <person name="Sun H."/>
            <person name="Kurtzman C.P."/>
            <person name="Blackwell M."/>
            <person name="Grigoriev I.V."/>
            <person name="Jeffries T.W."/>
        </authorList>
    </citation>
    <scope>NUCLEOTIDE SEQUENCE [LARGE SCALE GENOMIC DNA]</scope>
    <source>
        <strain evidence="3">ATCC 58044 / CBS 1984 / NCYC 433 / NRRL Y-366-8</strain>
    </source>
</reference>
<dbReference type="STRING" id="683960.A0A1E3P8V7"/>
<protein>
    <recommendedName>
        <fullName evidence="1">Glutaredoxin domain-containing protein</fullName>
    </recommendedName>
</protein>
<keyword evidence="3" id="KW-1185">Reference proteome</keyword>
<dbReference type="Pfam" id="PF00462">
    <property type="entry name" value="Glutaredoxin"/>
    <property type="match status" value="1"/>
</dbReference>